<evidence type="ECO:0000313" key="4">
    <source>
        <dbReference type="Proteomes" id="UP001235303"/>
    </source>
</evidence>
<sequence length="355" mass="38686">MNRKRSLWISILIFTLIIACSTSSSSVPQLRDKHHQPFSSESIWNMPIGSDAKYTPAGLGQAQWVSPEINYYIVTQQSDPQVPWYFPQHWGVGRCELGGRQLGTIHVPADLIVPDATENETPNNAAAFLAPDGETLIQLNPLARCEKGGPVFGYPTPREESIYGMGITGGQGGSGLSSIGGAIRLGELLPSAPPIPHVLKLLVYAHQYLYREPPGYRWPAVRSDAYAYNDDSSIRYGGSNPKLVMGALLAIPPEMNEEDLGLQTLPGKKLFHALQNYGGYIVDDTAWDNYAIAIENGAETEFKSVYGYSFAKDSGPFYEDINQLFQALSIVENNTPETIGGGGKPRQPLAGPISN</sequence>
<protein>
    <submittedName>
        <fullName evidence="3">Uncharacterized protein</fullName>
    </submittedName>
</protein>
<proteinExistence type="predicted"/>
<dbReference type="Proteomes" id="UP001235303">
    <property type="component" value="Unassembled WGS sequence"/>
</dbReference>
<feature type="region of interest" description="Disordered" evidence="1">
    <location>
        <begin position="335"/>
        <end position="355"/>
    </location>
</feature>
<comment type="caution">
    <text evidence="3">The sequence shown here is derived from an EMBL/GenBank/DDBJ whole genome shotgun (WGS) entry which is preliminary data.</text>
</comment>
<accession>A0ABT7AXL2</accession>
<gene>
    <name evidence="3" type="ORF">PMG71_19665</name>
</gene>
<keyword evidence="4" id="KW-1185">Reference proteome</keyword>
<evidence type="ECO:0000256" key="1">
    <source>
        <dbReference type="SAM" id="MobiDB-lite"/>
    </source>
</evidence>
<evidence type="ECO:0000256" key="2">
    <source>
        <dbReference type="SAM" id="SignalP"/>
    </source>
</evidence>
<feature type="signal peptide" evidence="2">
    <location>
        <begin position="1"/>
        <end position="26"/>
    </location>
</feature>
<organism evidence="3 4">
    <name type="scientific">Roseofilum acuticapitatum BLCC-M154</name>
    <dbReference type="NCBI Taxonomy" id="3022444"/>
    <lineage>
        <taxon>Bacteria</taxon>
        <taxon>Bacillati</taxon>
        <taxon>Cyanobacteriota</taxon>
        <taxon>Cyanophyceae</taxon>
        <taxon>Desertifilales</taxon>
        <taxon>Desertifilaceae</taxon>
        <taxon>Roseofilum</taxon>
        <taxon>Roseofilum acuticapitatum</taxon>
    </lineage>
</organism>
<name>A0ABT7AXL2_9CYAN</name>
<evidence type="ECO:0000313" key="3">
    <source>
        <dbReference type="EMBL" id="MDJ1171654.1"/>
    </source>
</evidence>
<reference evidence="3 4" key="1">
    <citation type="submission" date="2023-01" db="EMBL/GenBank/DDBJ databases">
        <title>Novel diversity within Roseofilum (Cyanobacteria; Desertifilaceae) from marine benthic mats with descriptions of four novel species.</title>
        <authorList>
            <person name="Wang Y."/>
            <person name="Berthold D.E."/>
            <person name="Hu J."/>
            <person name="Lefler F.W."/>
            <person name="Laughinghouse H.D. IV."/>
        </authorList>
    </citation>
    <scope>NUCLEOTIDE SEQUENCE [LARGE SCALE GENOMIC DNA]</scope>
    <source>
        <strain evidence="3 4">BLCC-M154</strain>
    </source>
</reference>
<dbReference type="RefSeq" id="WP_283755406.1">
    <property type="nucleotide sequence ID" value="NZ_JAQOSP010000121.1"/>
</dbReference>
<feature type="chain" id="PRO_5046475952" evidence="2">
    <location>
        <begin position="27"/>
        <end position="355"/>
    </location>
</feature>
<dbReference type="EMBL" id="JAQOSP010000121">
    <property type="protein sequence ID" value="MDJ1171654.1"/>
    <property type="molecule type" value="Genomic_DNA"/>
</dbReference>
<keyword evidence="2" id="KW-0732">Signal</keyword>
<dbReference type="PROSITE" id="PS51257">
    <property type="entry name" value="PROKAR_LIPOPROTEIN"/>
    <property type="match status" value="1"/>
</dbReference>